<dbReference type="EMBL" id="JAHMHS010000001">
    <property type="protein sequence ID" value="KAK1731701.1"/>
    <property type="molecule type" value="Genomic_DNA"/>
</dbReference>
<evidence type="ECO:0000256" key="1">
    <source>
        <dbReference type="SAM" id="MobiDB-lite"/>
    </source>
</evidence>
<dbReference type="AlphaFoldDB" id="A0AAD8XQP9"/>
<proteinExistence type="predicted"/>
<feature type="compositionally biased region" description="Basic and acidic residues" evidence="1">
    <location>
        <begin position="52"/>
        <end position="61"/>
    </location>
</feature>
<accession>A0AAD8XQP9</accession>
<keyword evidence="4" id="KW-1185">Reference proteome</keyword>
<keyword evidence="2" id="KW-0472">Membrane</keyword>
<dbReference type="RefSeq" id="XP_060371756.1">
    <property type="nucleotide sequence ID" value="XM_060501097.1"/>
</dbReference>
<evidence type="ECO:0000313" key="4">
    <source>
        <dbReference type="Proteomes" id="UP001244207"/>
    </source>
</evidence>
<reference evidence="3" key="1">
    <citation type="submission" date="2021-12" db="EMBL/GenBank/DDBJ databases">
        <title>Comparative genomics, transcriptomics and evolutionary studies reveal genomic signatures of adaptation to plant cell wall in hemibiotrophic fungi.</title>
        <authorList>
            <consortium name="DOE Joint Genome Institute"/>
            <person name="Baroncelli R."/>
            <person name="Diaz J.F."/>
            <person name="Benocci T."/>
            <person name="Peng M."/>
            <person name="Battaglia E."/>
            <person name="Haridas S."/>
            <person name="Andreopoulos W."/>
            <person name="Labutti K."/>
            <person name="Pangilinan J."/>
            <person name="Floch G.L."/>
            <person name="Makela M.R."/>
            <person name="Henrissat B."/>
            <person name="Grigoriev I.V."/>
            <person name="Crouch J.A."/>
            <person name="De Vries R.P."/>
            <person name="Sukno S.A."/>
            <person name="Thon M.R."/>
        </authorList>
    </citation>
    <scope>NUCLEOTIDE SEQUENCE</scope>
    <source>
        <strain evidence="3">CBS 112980</strain>
    </source>
</reference>
<gene>
    <name evidence="3" type="ORF">BDZ83DRAFT_1120</name>
</gene>
<keyword evidence="2" id="KW-0812">Transmembrane</keyword>
<evidence type="ECO:0000313" key="3">
    <source>
        <dbReference type="EMBL" id="KAK1731701.1"/>
    </source>
</evidence>
<organism evidence="3 4">
    <name type="scientific">Glomerella acutata</name>
    <name type="common">Colletotrichum acutatum</name>
    <dbReference type="NCBI Taxonomy" id="27357"/>
    <lineage>
        <taxon>Eukaryota</taxon>
        <taxon>Fungi</taxon>
        <taxon>Dikarya</taxon>
        <taxon>Ascomycota</taxon>
        <taxon>Pezizomycotina</taxon>
        <taxon>Sordariomycetes</taxon>
        <taxon>Hypocreomycetidae</taxon>
        <taxon>Glomerellales</taxon>
        <taxon>Glomerellaceae</taxon>
        <taxon>Colletotrichum</taxon>
        <taxon>Colletotrichum acutatum species complex</taxon>
    </lineage>
</organism>
<sequence length="244" mass="26525">MTALSALHSASRRDGKAERWLQGKTGSTLFSAKHRYVRKRGVGGWRGHPPKHTMENAHEGRGTGGGGLKSSRTSVSLMGCTHDALGHRCAREFHGGDQRMSAGVCSVRVSVVELLRPTLTTSLVPAEKTTFSCLRLPVSSSCSLASRWPCRCSFVSVFLFNHSGNLLSLCYILGFLWFLHTLPSLPSAVPHIPKAKHRGRLLLSKIFPDHGVDLGPRSRGVILFSFFWGGGGGTLGHLVHCMSR</sequence>
<feature type="region of interest" description="Disordered" evidence="1">
    <location>
        <begin position="1"/>
        <end position="20"/>
    </location>
</feature>
<feature type="transmembrane region" description="Helical" evidence="2">
    <location>
        <begin position="154"/>
        <end position="179"/>
    </location>
</feature>
<keyword evidence="2" id="KW-1133">Transmembrane helix</keyword>
<evidence type="ECO:0000256" key="2">
    <source>
        <dbReference type="SAM" id="Phobius"/>
    </source>
</evidence>
<protein>
    <submittedName>
        <fullName evidence="3">Uncharacterized protein</fullName>
    </submittedName>
</protein>
<comment type="caution">
    <text evidence="3">The sequence shown here is derived from an EMBL/GenBank/DDBJ whole genome shotgun (WGS) entry which is preliminary data.</text>
</comment>
<feature type="region of interest" description="Disordered" evidence="1">
    <location>
        <begin position="41"/>
        <end position="69"/>
    </location>
</feature>
<dbReference type="Proteomes" id="UP001244207">
    <property type="component" value="Unassembled WGS sequence"/>
</dbReference>
<feature type="transmembrane region" description="Helical" evidence="2">
    <location>
        <begin position="221"/>
        <end position="239"/>
    </location>
</feature>
<feature type="compositionally biased region" description="Basic and acidic residues" evidence="1">
    <location>
        <begin position="11"/>
        <end position="20"/>
    </location>
</feature>
<name>A0AAD8XQP9_GLOAC</name>
<dbReference type="GeneID" id="85384996"/>